<keyword evidence="2 3" id="KW-0694">RNA-binding</keyword>
<dbReference type="InterPro" id="IPR036053">
    <property type="entry name" value="PABP-dom"/>
</dbReference>
<protein>
    <submittedName>
        <fullName evidence="7">Putative Polyadenylate-binding protein</fullName>
    </submittedName>
</protein>
<dbReference type="SUPFAM" id="SSF63570">
    <property type="entry name" value="PABC (PABP) domain"/>
    <property type="match status" value="1"/>
</dbReference>
<comment type="caution">
    <text evidence="7">The sequence shown here is derived from an EMBL/GenBank/DDBJ whole genome shotgun (WGS) entry which is preliminary data.</text>
</comment>
<dbReference type="SMART" id="SM00517">
    <property type="entry name" value="PolyA"/>
    <property type="match status" value="1"/>
</dbReference>
<evidence type="ECO:0000256" key="1">
    <source>
        <dbReference type="ARBA" id="ARBA00008557"/>
    </source>
</evidence>
<dbReference type="InterPro" id="IPR050502">
    <property type="entry name" value="Euk_RNA-bind_prot"/>
</dbReference>
<dbReference type="OrthoDB" id="19742at2759"/>
<feature type="domain" description="RRM" evidence="5">
    <location>
        <begin position="20"/>
        <end position="103"/>
    </location>
</feature>
<dbReference type="Gene3D" id="1.10.1900.10">
    <property type="entry name" value="c-terminal domain of poly(a) binding protein"/>
    <property type="match status" value="1"/>
</dbReference>
<evidence type="ECO:0000313" key="8">
    <source>
        <dbReference type="Proteomes" id="UP000324800"/>
    </source>
</evidence>
<dbReference type="Proteomes" id="UP000324800">
    <property type="component" value="Unassembled WGS sequence"/>
</dbReference>
<dbReference type="Gene3D" id="3.30.70.330">
    <property type="match status" value="4"/>
</dbReference>
<dbReference type="SMART" id="SM00360">
    <property type="entry name" value="RRM"/>
    <property type="match status" value="4"/>
</dbReference>
<name>A0A5J4WSQ1_9EUKA</name>
<comment type="similarity">
    <text evidence="1">Belongs to the polyadenylate-binding protein type-1 family.</text>
</comment>
<feature type="domain" description="RRM" evidence="5">
    <location>
        <begin position="197"/>
        <end position="280"/>
    </location>
</feature>
<dbReference type="AlphaFoldDB" id="A0A5J4WSQ1"/>
<feature type="domain" description="RRM" evidence="5">
    <location>
        <begin position="298"/>
        <end position="377"/>
    </location>
</feature>
<evidence type="ECO:0000256" key="2">
    <source>
        <dbReference type="ARBA" id="ARBA00022884"/>
    </source>
</evidence>
<dbReference type="InterPro" id="IPR000504">
    <property type="entry name" value="RRM_dom"/>
</dbReference>
<dbReference type="InterPro" id="IPR035979">
    <property type="entry name" value="RBD_domain_sf"/>
</dbReference>
<dbReference type="SUPFAM" id="SSF54928">
    <property type="entry name" value="RNA-binding domain, RBD"/>
    <property type="match status" value="3"/>
</dbReference>
<dbReference type="PANTHER" id="PTHR48025:SF1">
    <property type="entry name" value="RRM DOMAIN-CONTAINING PROTEIN"/>
    <property type="match status" value="1"/>
</dbReference>
<evidence type="ECO:0000259" key="5">
    <source>
        <dbReference type="PROSITE" id="PS50102"/>
    </source>
</evidence>
<dbReference type="InterPro" id="IPR002004">
    <property type="entry name" value="PABP_HYD_C"/>
</dbReference>
<feature type="region of interest" description="Disordered" evidence="4">
    <location>
        <begin position="380"/>
        <end position="431"/>
    </location>
</feature>
<feature type="compositionally biased region" description="Low complexity" evidence="4">
    <location>
        <begin position="416"/>
        <end position="431"/>
    </location>
</feature>
<dbReference type="PANTHER" id="PTHR48025">
    <property type="entry name" value="OS02G0815200 PROTEIN"/>
    <property type="match status" value="1"/>
</dbReference>
<dbReference type="GO" id="GO:0005634">
    <property type="term" value="C:nucleus"/>
    <property type="evidence" value="ECO:0007669"/>
    <property type="project" value="TreeGrafter"/>
</dbReference>
<dbReference type="InterPro" id="IPR012677">
    <property type="entry name" value="Nucleotide-bd_a/b_plait_sf"/>
</dbReference>
<dbReference type="GO" id="GO:0003729">
    <property type="term" value="F:mRNA binding"/>
    <property type="evidence" value="ECO:0007669"/>
    <property type="project" value="TreeGrafter"/>
</dbReference>
<gene>
    <name evidence="7" type="ORF">EZS28_007026</name>
</gene>
<evidence type="ECO:0000256" key="3">
    <source>
        <dbReference type="PROSITE-ProRule" id="PRU00176"/>
    </source>
</evidence>
<feature type="domain" description="RRM" evidence="5">
    <location>
        <begin position="113"/>
        <end position="190"/>
    </location>
</feature>
<proteinExistence type="inferred from homology"/>
<feature type="domain" description="PABC" evidence="6">
    <location>
        <begin position="602"/>
        <end position="679"/>
    </location>
</feature>
<organism evidence="7 8">
    <name type="scientific">Streblomastix strix</name>
    <dbReference type="NCBI Taxonomy" id="222440"/>
    <lineage>
        <taxon>Eukaryota</taxon>
        <taxon>Metamonada</taxon>
        <taxon>Preaxostyla</taxon>
        <taxon>Oxymonadida</taxon>
        <taxon>Streblomastigidae</taxon>
        <taxon>Streblomastix</taxon>
    </lineage>
</organism>
<feature type="compositionally biased region" description="Basic and acidic residues" evidence="4">
    <location>
        <begin position="380"/>
        <end position="405"/>
    </location>
</feature>
<accession>A0A5J4WSQ1</accession>
<evidence type="ECO:0000256" key="4">
    <source>
        <dbReference type="SAM" id="MobiDB-lite"/>
    </source>
</evidence>
<dbReference type="Pfam" id="PF00658">
    <property type="entry name" value="MLLE"/>
    <property type="match status" value="1"/>
</dbReference>
<evidence type="ECO:0000313" key="7">
    <source>
        <dbReference type="EMBL" id="KAA6397445.1"/>
    </source>
</evidence>
<dbReference type="Pfam" id="PF00076">
    <property type="entry name" value="RRM_1"/>
    <property type="match status" value="3"/>
</dbReference>
<evidence type="ECO:0000259" key="6">
    <source>
        <dbReference type="PROSITE" id="PS51309"/>
    </source>
</evidence>
<dbReference type="PROSITE" id="PS50102">
    <property type="entry name" value="RRM"/>
    <property type="match status" value="4"/>
</dbReference>
<dbReference type="CDD" id="cd00590">
    <property type="entry name" value="RRM_SF"/>
    <property type="match status" value="2"/>
</dbReference>
<dbReference type="EMBL" id="SNRW01001178">
    <property type="protein sequence ID" value="KAA6397445.1"/>
    <property type="molecule type" value="Genomic_DNA"/>
</dbReference>
<dbReference type="PROSITE" id="PS51309">
    <property type="entry name" value="PABC"/>
    <property type="match status" value="1"/>
</dbReference>
<sequence>MGRIRSARNCFQLFTIMQSNSLYIGDLEQETNEDTLRNFFEKKAPGVNIGVKVCLDHYNPHKSLGYGYLNFDTPAEAQRILDELNYSELKPNGRAFRLMWRQPGIQQRQQGGQNLCVKNLPENYTSKMLHDLFKGFGSIMSSKVSLYKRINAGKHGFVHFTKKEDGDKALQEMNKKIIDGNEIIVEGSRPFDEYSHQTCFIDQINPETTEEDIRAALDNVKDSIVRVVLKKNNQIQGGENQTLRAILVYLNSKDVADQVAHDYNGTEIKGAKVRVAIARSKWERQQYKRKLRESTRYKNIYIKGFPLEYTDDQLKDLFSKFGKITSCVAMKSGEGASRGFGFCCFEDESSAKKALQEMKDFPIGPDGQQLVVDYAQNKAERPPFRQPERGRRNNRDNQYGDDRRQYNKFSNRKNEQQQQQQDQNQNNQPNFGGLLQMLQLLQPLAQNMSQNPFGQMPPYPFGGPGQQFTPYIQPNMGMNQQFPFPGMNPNLVNQQNIPFGGMLNQQGQPRNPVNMSNQPFPPQHNIQMQQQIPQQQQQLLHQQQQLMQNPINPAQIPGAVPGPHIVPQPPPNLQQQIPPIPIINQQAVAPNPIIQPIQPPVPQQFNPQILAQIPSDQQKQYIGEFLYAKISTIDEPNAGKITGMLLELDIGELINILGNDQQLNQKTREAQRVLREAVTQ</sequence>
<reference evidence="7 8" key="1">
    <citation type="submission" date="2019-03" db="EMBL/GenBank/DDBJ databases">
        <title>Single cell metagenomics reveals metabolic interactions within the superorganism composed of flagellate Streblomastix strix and complex community of Bacteroidetes bacteria on its surface.</title>
        <authorList>
            <person name="Treitli S.C."/>
            <person name="Kolisko M."/>
            <person name="Husnik F."/>
            <person name="Keeling P."/>
            <person name="Hampl V."/>
        </authorList>
    </citation>
    <scope>NUCLEOTIDE SEQUENCE [LARGE SCALE GENOMIC DNA]</scope>
    <source>
        <strain evidence="7">ST1C</strain>
    </source>
</reference>